<comment type="function">
    <text evidence="4 6">Binds together with bS18 to 16S ribosomal RNA.</text>
</comment>
<evidence type="ECO:0000313" key="8">
    <source>
        <dbReference type="Proteomes" id="UP000052020"/>
    </source>
</evidence>
<evidence type="ECO:0000256" key="3">
    <source>
        <dbReference type="ARBA" id="ARBA00022884"/>
    </source>
</evidence>
<evidence type="ECO:0000256" key="5">
    <source>
        <dbReference type="ARBA" id="ARBA00035294"/>
    </source>
</evidence>
<keyword evidence="3 6" id="KW-0694">RNA-binding</keyword>
<dbReference type="GO" id="GO:0003735">
    <property type="term" value="F:structural constituent of ribosome"/>
    <property type="evidence" value="ECO:0007669"/>
    <property type="project" value="InterPro"/>
</dbReference>
<dbReference type="NCBIfam" id="TIGR00166">
    <property type="entry name" value="S6"/>
    <property type="match status" value="1"/>
</dbReference>
<dbReference type="FunFam" id="3.30.70.60:FF:000002">
    <property type="entry name" value="30S ribosomal protein S6"/>
    <property type="match status" value="1"/>
</dbReference>
<dbReference type="InterPro" id="IPR014717">
    <property type="entry name" value="Transl_elong_EF1B/ribsomal_bS6"/>
</dbReference>
<dbReference type="GO" id="GO:1990904">
    <property type="term" value="C:ribonucleoprotein complex"/>
    <property type="evidence" value="ECO:0007669"/>
    <property type="project" value="UniProtKB-KW"/>
</dbReference>
<proteinExistence type="inferred from homology"/>
<dbReference type="SUPFAM" id="SSF54995">
    <property type="entry name" value="Ribosomal protein S6"/>
    <property type="match status" value="1"/>
</dbReference>
<organism evidence="7 8">
    <name type="scientific">candidate division KD3-62 bacterium DG_56</name>
    <dbReference type="NCBI Taxonomy" id="1704032"/>
    <lineage>
        <taxon>Bacteria</taxon>
        <taxon>candidate division KD3-62</taxon>
    </lineage>
</organism>
<keyword evidence="2 6" id="KW-0699">rRNA-binding</keyword>
<comment type="caution">
    <text evidence="7">The sequence shown here is derived from an EMBL/GenBank/DDBJ whole genome shotgun (WGS) entry which is preliminary data.</text>
</comment>
<comment type="similarity">
    <text evidence="1 6">Belongs to the bacterial ribosomal protein bS6 family.</text>
</comment>
<evidence type="ECO:0000256" key="2">
    <source>
        <dbReference type="ARBA" id="ARBA00022730"/>
    </source>
</evidence>
<dbReference type="PANTHER" id="PTHR21011:SF1">
    <property type="entry name" value="SMALL RIBOSOMAL SUBUNIT PROTEIN BS6M"/>
    <property type="match status" value="1"/>
</dbReference>
<evidence type="ECO:0000313" key="7">
    <source>
        <dbReference type="EMBL" id="KPJ64844.1"/>
    </source>
</evidence>
<dbReference type="GO" id="GO:0005840">
    <property type="term" value="C:ribosome"/>
    <property type="evidence" value="ECO:0007669"/>
    <property type="project" value="UniProtKB-KW"/>
</dbReference>
<name>A0A0S7XSH2_9BACT</name>
<protein>
    <recommendedName>
        <fullName evidence="5 6">Small ribosomal subunit protein bS6</fullName>
    </recommendedName>
</protein>
<dbReference type="Pfam" id="PF01250">
    <property type="entry name" value="Ribosomal_S6"/>
    <property type="match status" value="1"/>
</dbReference>
<dbReference type="Gene3D" id="3.30.70.60">
    <property type="match status" value="1"/>
</dbReference>
<dbReference type="InterPro" id="IPR020814">
    <property type="entry name" value="Ribosomal_S6_plastid/chlpt"/>
</dbReference>
<evidence type="ECO:0000256" key="6">
    <source>
        <dbReference type="HAMAP-Rule" id="MF_00360"/>
    </source>
</evidence>
<dbReference type="CDD" id="cd00473">
    <property type="entry name" value="bS6"/>
    <property type="match status" value="1"/>
</dbReference>
<accession>A0A0S7XSH2</accession>
<dbReference type="InterPro" id="IPR000529">
    <property type="entry name" value="Ribosomal_bS6"/>
</dbReference>
<evidence type="ECO:0000256" key="4">
    <source>
        <dbReference type="ARBA" id="ARBA00035104"/>
    </source>
</evidence>
<dbReference type="EMBL" id="LIZY01000004">
    <property type="protein sequence ID" value="KPJ64844.1"/>
    <property type="molecule type" value="Genomic_DNA"/>
</dbReference>
<dbReference type="InterPro" id="IPR035980">
    <property type="entry name" value="Ribosomal_bS6_sf"/>
</dbReference>
<sequence>MRAYEVIYILDPSLPEEELKALQEQFAETVRTHAGQVQDVTQWETRRLAYDIKGQHEGVYVIMNVSGETDTITEIDRALKFSEPVLRHMIVRTDNQ</sequence>
<dbReference type="AlphaFoldDB" id="A0A0S7XSH2"/>
<dbReference type="PANTHER" id="PTHR21011">
    <property type="entry name" value="MITOCHONDRIAL 28S RIBOSOMAL PROTEIN S6"/>
    <property type="match status" value="1"/>
</dbReference>
<dbReference type="GO" id="GO:0005737">
    <property type="term" value="C:cytoplasm"/>
    <property type="evidence" value="ECO:0007669"/>
    <property type="project" value="UniProtKB-ARBA"/>
</dbReference>
<keyword evidence="6" id="KW-0687">Ribonucleoprotein</keyword>
<keyword evidence="6" id="KW-0689">Ribosomal protein</keyword>
<gene>
    <name evidence="6" type="primary">rpsF</name>
    <name evidence="7" type="ORF">AMK68_00325</name>
</gene>
<dbReference type="GO" id="GO:0006412">
    <property type="term" value="P:translation"/>
    <property type="evidence" value="ECO:0007669"/>
    <property type="project" value="UniProtKB-UniRule"/>
</dbReference>
<evidence type="ECO:0000256" key="1">
    <source>
        <dbReference type="ARBA" id="ARBA00009512"/>
    </source>
</evidence>
<reference evidence="7 8" key="1">
    <citation type="journal article" date="2015" name="Microbiome">
        <title>Genomic resolution of linkages in carbon, nitrogen, and sulfur cycling among widespread estuary sediment bacteria.</title>
        <authorList>
            <person name="Baker B.J."/>
            <person name="Lazar C.S."/>
            <person name="Teske A.P."/>
            <person name="Dick G.J."/>
        </authorList>
    </citation>
    <scope>NUCLEOTIDE SEQUENCE [LARGE SCALE GENOMIC DNA]</scope>
    <source>
        <strain evidence="7">DG_56</strain>
    </source>
</reference>
<dbReference type="HAMAP" id="MF_00360">
    <property type="entry name" value="Ribosomal_bS6"/>
    <property type="match status" value="1"/>
</dbReference>
<dbReference type="GO" id="GO:0070181">
    <property type="term" value="F:small ribosomal subunit rRNA binding"/>
    <property type="evidence" value="ECO:0007669"/>
    <property type="project" value="TreeGrafter"/>
</dbReference>
<dbReference type="Proteomes" id="UP000052020">
    <property type="component" value="Unassembled WGS sequence"/>
</dbReference>